<reference evidence="3 4" key="1">
    <citation type="journal article" date="2018" name="Mol. Biol. Evol.">
        <title>Broad Genomic Sampling Reveals a Smut Pathogenic Ancestry of the Fungal Clade Ustilaginomycotina.</title>
        <authorList>
            <person name="Kijpornyongpan T."/>
            <person name="Mondo S.J."/>
            <person name="Barry K."/>
            <person name="Sandor L."/>
            <person name="Lee J."/>
            <person name="Lipzen A."/>
            <person name="Pangilinan J."/>
            <person name="LaButti K."/>
            <person name="Hainaut M."/>
            <person name="Henrissat B."/>
            <person name="Grigoriev I.V."/>
            <person name="Spatafora J.W."/>
            <person name="Aime M.C."/>
        </authorList>
    </citation>
    <scope>NUCLEOTIDE SEQUENCE [LARGE SCALE GENOMIC DNA]</scope>
    <source>
        <strain evidence="3 4">MCA 4186</strain>
    </source>
</reference>
<organism evidence="3 4">
    <name type="scientific">Tilletiopsis washingtonensis</name>
    <dbReference type="NCBI Taxonomy" id="58919"/>
    <lineage>
        <taxon>Eukaryota</taxon>
        <taxon>Fungi</taxon>
        <taxon>Dikarya</taxon>
        <taxon>Basidiomycota</taxon>
        <taxon>Ustilaginomycotina</taxon>
        <taxon>Exobasidiomycetes</taxon>
        <taxon>Entylomatales</taxon>
        <taxon>Entylomatales incertae sedis</taxon>
        <taxon>Tilletiopsis</taxon>
    </lineage>
</organism>
<feature type="compositionally biased region" description="Low complexity" evidence="1">
    <location>
        <begin position="592"/>
        <end position="603"/>
    </location>
</feature>
<feature type="compositionally biased region" description="Polar residues" evidence="1">
    <location>
        <begin position="639"/>
        <end position="655"/>
    </location>
</feature>
<name>A0A316Z7N5_9BASI</name>
<feature type="region of interest" description="Disordered" evidence="1">
    <location>
        <begin position="785"/>
        <end position="837"/>
    </location>
</feature>
<evidence type="ECO:0000313" key="4">
    <source>
        <dbReference type="Proteomes" id="UP000245946"/>
    </source>
</evidence>
<keyword evidence="4" id="KW-1185">Reference proteome</keyword>
<dbReference type="OrthoDB" id="5953249at2759"/>
<dbReference type="RefSeq" id="XP_025597860.1">
    <property type="nucleotide sequence ID" value="XM_025742534.1"/>
</dbReference>
<proteinExistence type="predicted"/>
<dbReference type="GeneID" id="37270078"/>
<feature type="region of interest" description="Disordered" evidence="1">
    <location>
        <begin position="693"/>
        <end position="752"/>
    </location>
</feature>
<dbReference type="Proteomes" id="UP000245946">
    <property type="component" value="Unassembled WGS sequence"/>
</dbReference>
<evidence type="ECO:0000313" key="3">
    <source>
        <dbReference type="EMBL" id="PWN97581.1"/>
    </source>
</evidence>
<feature type="compositionally biased region" description="Low complexity" evidence="1">
    <location>
        <begin position="656"/>
        <end position="677"/>
    </location>
</feature>
<feature type="compositionally biased region" description="Low complexity" evidence="1">
    <location>
        <begin position="785"/>
        <end position="820"/>
    </location>
</feature>
<feature type="domain" description="Gfd2/YDR514C-like C-terminal" evidence="2">
    <location>
        <begin position="295"/>
        <end position="472"/>
    </location>
</feature>
<dbReference type="Pfam" id="PF21762">
    <property type="entry name" value="DEDDh_C"/>
    <property type="match status" value="1"/>
</dbReference>
<evidence type="ECO:0000256" key="1">
    <source>
        <dbReference type="SAM" id="MobiDB-lite"/>
    </source>
</evidence>
<dbReference type="PANTHER" id="PTHR48125:SF10">
    <property type="entry name" value="OS12G0136300 PROTEIN"/>
    <property type="match status" value="1"/>
</dbReference>
<dbReference type="InterPro" id="IPR048519">
    <property type="entry name" value="Gfd2/YDR514C-like_C"/>
</dbReference>
<evidence type="ECO:0000259" key="2">
    <source>
        <dbReference type="Pfam" id="PF21762"/>
    </source>
</evidence>
<feature type="compositionally biased region" description="Low complexity" evidence="1">
    <location>
        <begin position="697"/>
        <end position="711"/>
    </location>
</feature>
<dbReference type="STRING" id="58919.A0A316Z7N5"/>
<feature type="compositionally biased region" description="Polar residues" evidence="1">
    <location>
        <begin position="821"/>
        <end position="837"/>
    </location>
</feature>
<feature type="compositionally biased region" description="Basic and acidic residues" evidence="1">
    <location>
        <begin position="871"/>
        <end position="880"/>
    </location>
</feature>
<dbReference type="EMBL" id="KZ819294">
    <property type="protein sequence ID" value="PWN97581.1"/>
    <property type="molecule type" value="Genomic_DNA"/>
</dbReference>
<dbReference type="PANTHER" id="PTHR48125">
    <property type="entry name" value="LP07818P1"/>
    <property type="match status" value="1"/>
</dbReference>
<feature type="compositionally biased region" description="Low complexity" evidence="1">
    <location>
        <begin position="574"/>
        <end position="583"/>
    </location>
</feature>
<feature type="compositionally biased region" description="Polar residues" evidence="1">
    <location>
        <begin position="859"/>
        <end position="870"/>
    </location>
</feature>
<feature type="compositionally biased region" description="Low complexity" evidence="1">
    <location>
        <begin position="722"/>
        <end position="739"/>
    </location>
</feature>
<sequence>MSSSGPFAASSSASASASTPAAASTFTAPDTSLLPTHFVRLNYLDPSPKKGWVKQLLATPRGASALPPLRPAELAPLQELLRCGAWFDAGHPFRELDAAGAPHVQLYLARTAERLVPMLFISRAHVERLALHASAAMRARQPGAWARELHIPASRPGTWAREELVGIVPVTPRRAREVSQLRSNITQELEDIEAAMPQRSYVSWPAAYESLRALWQRSTLPSAPAVPLLLAVDVETWEMSHQGNQKEAQNPSGWALEIGWSLISPSTPRAGAAPTPWSERGGSRRPMKDAARLPQPGSWMQETHHYLVDRHYPARKNGRYCADQRHNFLFGPPSERSGAGQEAPYKNGSRIASMEDITRELNATLLLARETDTPVFVTFHDADGDLPTLQGMGILTNTWLRGPEGIHTVCNWLPGSGRAPICVLDTSALIAAVRGDDYSAQHSLGTVALALNVNDGVIEGMHNAANDAFYTAAVGATLAAGPPLPQMRALLQPRWEAAKEQGKKRTPAQHSAMLAKQNEELPEEIWLSPWAMGEPSPASAVTDKLTFMNEVRAVAARSVPPPDAAQQEQEHESTATSAAAESSKSNGASKQATVAATVSTPTAKKSEPVDPLVLAAAQQAAEQAQDGARAQLVAQARTASQLRSPSQLKVASQPQAGSTVAAPAPASPSPRAVAQASLVPQSRIAQGKLYARDAESHSLPPRQPPSQSSSLGVPLRSARVQAAISAPAASSKAAPTLSSSPPPRPLTQGRTVQVPVSGVAARTSVAAKPAPIAQGVHVPTTTPSLAARAAASQASTPREAPATHASSSATTQPATASVASNSTSKLKTWPAPTSRTTQTLAEVLLNEQRREAAELAKSMASQTQSTAQLEESSRGTKRDAPSSPPGSPSKQRAKAPQASGGYIEPVGFGPERFGYIASTRWPAASDERARRWSGEGQDQVSIKDALDAYHEYRDICKNMVLAATKELGYQPVVFFRGEALHPLRSLASYRQYFRTDDLEMRDSFRAAWKEAMNHFELQPVAVAAVDKLRELKRAQGDVFWASACGQRLLPTFRYMRSTHARSVFGTGSVRRHERSVREVDEARLRAERLGEWRMDDADNDVSEIELYDGSDDDTD</sequence>
<gene>
    <name evidence="3" type="ORF">FA09DRAFT_330263</name>
</gene>
<accession>A0A316Z7N5</accession>
<feature type="region of interest" description="Disordered" evidence="1">
    <location>
        <begin position="557"/>
        <end position="606"/>
    </location>
</feature>
<feature type="region of interest" description="Disordered" evidence="1">
    <location>
        <begin position="639"/>
        <end position="677"/>
    </location>
</feature>
<dbReference type="AlphaFoldDB" id="A0A316Z7N5"/>
<feature type="region of interest" description="Disordered" evidence="1">
    <location>
        <begin position="852"/>
        <end position="903"/>
    </location>
</feature>
<protein>
    <recommendedName>
        <fullName evidence="2">Gfd2/YDR514C-like C-terminal domain-containing protein</fullName>
    </recommendedName>
</protein>
<feature type="region of interest" description="Disordered" evidence="1">
    <location>
        <begin position="265"/>
        <end position="295"/>
    </location>
</feature>